<organism evidence="2 3">
    <name type="scientific">Striga asiatica</name>
    <name type="common">Asiatic witchweed</name>
    <name type="synonym">Buchnera asiatica</name>
    <dbReference type="NCBI Taxonomy" id="4170"/>
    <lineage>
        <taxon>Eukaryota</taxon>
        <taxon>Viridiplantae</taxon>
        <taxon>Streptophyta</taxon>
        <taxon>Embryophyta</taxon>
        <taxon>Tracheophyta</taxon>
        <taxon>Spermatophyta</taxon>
        <taxon>Magnoliopsida</taxon>
        <taxon>eudicotyledons</taxon>
        <taxon>Gunneridae</taxon>
        <taxon>Pentapetalae</taxon>
        <taxon>asterids</taxon>
        <taxon>lamiids</taxon>
        <taxon>Lamiales</taxon>
        <taxon>Orobanchaceae</taxon>
        <taxon>Buchnereae</taxon>
        <taxon>Striga</taxon>
    </lineage>
</organism>
<keyword evidence="3" id="KW-1185">Reference proteome</keyword>
<dbReference type="AlphaFoldDB" id="A0A5A7QKZ3"/>
<name>A0A5A7QKZ3_STRAF</name>
<reference evidence="3" key="1">
    <citation type="journal article" date="2019" name="Curr. Biol.">
        <title>Genome Sequence of Striga asiatica Provides Insight into the Evolution of Plant Parasitism.</title>
        <authorList>
            <person name="Yoshida S."/>
            <person name="Kim S."/>
            <person name="Wafula E.K."/>
            <person name="Tanskanen J."/>
            <person name="Kim Y.M."/>
            <person name="Honaas L."/>
            <person name="Yang Z."/>
            <person name="Spallek T."/>
            <person name="Conn C.E."/>
            <person name="Ichihashi Y."/>
            <person name="Cheong K."/>
            <person name="Cui S."/>
            <person name="Der J.P."/>
            <person name="Gundlach H."/>
            <person name="Jiao Y."/>
            <person name="Hori C."/>
            <person name="Ishida J.K."/>
            <person name="Kasahara H."/>
            <person name="Kiba T."/>
            <person name="Kim M.S."/>
            <person name="Koo N."/>
            <person name="Laohavisit A."/>
            <person name="Lee Y.H."/>
            <person name="Lumba S."/>
            <person name="McCourt P."/>
            <person name="Mortimer J.C."/>
            <person name="Mutuku J.M."/>
            <person name="Nomura T."/>
            <person name="Sasaki-Sekimoto Y."/>
            <person name="Seto Y."/>
            <person name="Wang Y."/>
            <person name="Wakatake T."/>
            <person name="Sakakibara H."/>
            <person name="Demura T."/>
            <person name="Yamaguchi S."/>
            <person name="Yoneyama K."/>
            <person name="Manabe R.I."/>
            <person name="Nelson D.C."/>
            <person name="Schulman A.H."/>
            <person name="Timko M.P."/>
            <person name="dePamphilis C.W."/>
            <person name="Choi D."/>
            <person name="Shirasu K."/>
        </authorList>
    </citation>
    <scope>NUCLEOTIDE SEQUENCE [LARGE SCALE GENOMIC DNA]</scope>
    <source>
        <strain evidence="3">cv. UVA1</strain>
    </source>
</reference>
<accession>A0A5A7QKZ3</accession>
<proteinExistence type="predicted"/>
<evidence type="ECO:0000313" key="3">
    <source>
        <dbReference type="Proteomes" id="UP000325081"/>
    </source>
</evidence>
<comment type="caution">
    <text evidence="2">The sequence shown here is derived from an EMBL/GenBank/DDBJ whole genome shotgun (WGS) entry which is preliminary data.</text>
</comment>
<protein>
    <submittedName>
        <fullName evidence="2">Fez family zinc finger protein 2</fullName>
    </submittedName>
</protein>
<dbReference type="EMBL" id="BKCP01007015">
    <property type="protein sequence ID" value="GER44541.1"/>
    <property type="molecule type" value="Genomic_DNA"/>
</dbReference>
<dbReference type="Proteomes" id="UP000325081">
    <property type="component" value="Unassembled WGS sequence"/>
</dbReference>
<evidence type="ECO:0000256" key="1">
    <source>
        <dbReference type="SAM" id="MobiDB-lite"/>
    </source>
</evidence>
<feature type="compositionally biased region" description="Polar residues" evidence="1">
    <location>
        <begin position="38"/>
        <end position="48"/>
    </location>
</feature>
<sequence length="186" mass="20861">MPILGINGPNLWSNVDLPQPVPHTIVKRVERSKKARTRNPTEPQSALPNNPLRLEKNQRSVTCRVCGKLGHNARKHKKADQNEEQEEVLVVNLSLHRLVTMFSQSQEKSRTTRKRKIAVLDGNENGTEKDKLSICEFEFSWIGVIQSEGVTCPIVVKGGVNYITASNIRAALRPRNRTAPVSLLLL</sequence>
<evidence type="ECO:0000313" key="2">
    <source>
        <dbReference type="EMBL" id="GER44541.1"/>
    </source>
</evidence>
<feature type="region of interest" description="Disordered" evidence="1">
    <location>
        <begin position="29"/>
        <end position="51"/>
    </location>
</feature>
<dbReference type="OrthoDB" id="1939383at2759"/>
<gene>
    <name evidence="2" type="ORF">STAS_21444</name>
</gene>